<keyword evidence="2" id="KW-1185">Reference proteome</keyword>
<dbReference type="Proteomes" id="UP001432322">
    <property type="component" value="Unassembled WGS sequence"/>
</dbReference>
<reference evidence="1" key="1">
    <citation type="submission" date="2023-10" db="EMBL/GenBank/DDBJ databases">
        <title>Genome assembly of Pristionchus species.</title>
        <authorList>
            <person name="Yoshida K."/>
            <person name="Sommer R.J."/>
        </authorList>
    </citation>
    <scope>NUCLEOTIDE SEQUENCE</scope>
    <source>
        <strain evidence="1">RS5133</strain>
    </source>
</reference>
<feature type="non-terminal residue" evidence="1">
    <location>
        <position position="102"/>
    </location>
</feature>
<dbReference type="EMBL" id="BTSY01000004">
    <property type="protein sequence ID" value="GMT24315.1"/>
    <property type="molecule type" value="Genomic_DNA"/>
</dbReference>
<dbReference type="AlphaFoldDB" id="A0AAV5W1X2"/>
<evidence type="ECO:0000313" key="1">
    <source>
        <dbReference type="EMBL" id="GMT24315.1"/>
    </source>
</evidence>
<protein>
    <submittedName>
        <fullName evidence="1">Uncharacterized protein</fullName>
    </submittedName>
</protein>
<sequence length="102" mass="11758">LVLAGTYDNDLRDLLAGMCRARRLDFDCLHFTGKNEYKEYDDYEVTKGVFHAKNSPTQYSTTFSNEVAQLDTRVGVSDDSLHEEEGKFFYEYGSRHVEDCIV</sequence>
<gene>
    <name evidence="1" type="ORF">PFISCL1PPCAC_15612</name>
</gene>
<proteinExistence type="predicted"/>
<comment type="caution">
    <text evidence="1">The sequence shown here is derived from an EMBL/GenBank/DDBJ whole genome shotgun (WGS) entry which is preliminary data.</text>
</comment>
<feature type="non-terminal residue" evidence="1">
    <location>
        <position position="1"/>
    </location>
</feature>
<evidence type="ECO:0000313" key="2">
    <source>
        <dbReference type="Proteomes" id="UP001432322"/>
    </source>
</evidence>
<accession>A0AAV5W1X2</accession>
<organism evidence="1 2">
    <name type="scientific">Pristionchus fissidentatus</name>
    <dbReference type="NCBI Taxonomy" id="1538716"/>
    <lineage>
        <taxon>Eukaryota</taxon>
        <taxon>Metazoa</taxon>
        <taxon>Ecdysozoa</taxon>
        <taxon>Nematoda</taxon>
        <taxon>Chromadorea</taxon>
        <taxon>Rhabditida</taxon>
        <taxon>Rhabditina</taxon>
        <taxon>Diplogasteromorpha</taxon>
        <taxon>Diplogasteroidea</taxon>
        <taxon>Neodiplogasteridae</taxon>
        <taxon>Pristionchus</taxon>
    </lineage>
</organism>
<name>A0AAV5W1X2_9BILA</name>